<protein>
    <recommendedName>
        <fullName evidence="4">MalT-like TPR region domain-containing protein</fullName>
    </recommendedName>
</protein>
<organism evidence="2 3">
    <name type="scientific">Pseudoalteromonas luteoviolacea S4060-1</name>
    <dbReference type="NCBI Taxonomy" id="1365257"/>
    <lineage>
        <taxon>Bacteria</taxon>
        <taxon>Pseudomonadati</taxon>
        <taxon>Pseudomonadota</taxon>
        <taxon>Gammaproteobacteria</taxon>
        <taxon>Alteromonadales</taxon>
        <taxon>Pseudoalteromonadaceae</taxon>
        <taxon>Pseudoalteromonas</taxon>
    </lineage>
</organism>
<dbReference type="Proteomes" id="UP000076661">
    <property type="component" value="Unassembled WGS sequence"/>
</dbReference>
<dbReference type="PATRIC" id="fig|1365257.3.peg.5011"/>
<name>A0A167IK90_9GAMM</name>
<evidence type="ECO:0000313" key="3">
    <source>
        <dbReference type="Proteomes" id="UP000076661"/>
    </source>
</evidence>
<evidence type="ECO:0000313" key="2">
    <source>
        <dbReference type="EMBL" id="KZN59642.1"/>
    </source>
</evidence>
<accession>A0A167IK90</accession>
<evidence type="ECO:0008006" key="4">
    <source>
        <dbReference type="Google" id="ProtNLM"/>
    </source>
</evidence>
<proteinExistence type="predicted"/>
<feature type="chain" id="PRO_5007888253" description="MalT-like TPR region domain-containing protein" evidence="1">
    <location>
        <begin position="24"/>
        <end position="268"/>
    </location>
</feature>
<feature type="signal peptide" evidence="1">
    <location>
        <begin position="1"/>
        <end position="23"/>
    </location>
</feature>
<keyword evidence="1" id="KW-0732">Signal</keyword>
<gene>
    <name evidence="2" type="ORF">N478_07965</name>
</gene>
<dbReference type="AlphaFoldDB" id="A0A167IK90"/>
<sequence length="268" mass="31033">MIKFFWGICILCFGLLQMGCSSAPEKNYSITRYKDLSMTWMARGDRKRQEQRLEQAVLNYETAYKYANLRNDIELMGLSLLKLASVYLDKKEFIAADEYIRRVNTMQRFENIDFNLSIKAVLAKKAYVAGDSLKAAAYANELVINHSENLEKSIYYQWLAAKYSTDPVDFTILDKDVEFLLTLKHSAKLENIEVLSFILYQNALWRVDKLEPSAIDATKNAIAHFSELELTNRIRDCYVLLAKYYTSIGDIPSAQYFEQRIESLTQLP</sequence>
<dbReference type="RefSeq" id="WP_063383075.1">
    <property type="nucleotide sequence ID" value="NZ_AUXX01000067.1"/>
</dbReference>
<comment type="caution">
    <text evidence="2">The sequence shown here is derived from an EMBL/GenBank/DDBJ whole genome shotgun (WGS) entry which is preliminary data.</text>
</comment>
<reference evidence="2 3" key="1">
    <citation type="submission" date="2013-07" db="EMBL/GenBank/DDBJ databases">
        <title>Comparative Genomic and Metabolomic Analysis of Twelve Strains of Pseudoalteromonas luteoviolacea.</title>
        <authorList>
            <person name="Vynne N.G."/>
            <person name="Mansson M."/>
            <person name="Gram L."/>
        </authorList>
    </citation>
    <scope>NUCLEOTIDE SEQUENCE [LARGE SCALE GENOMIC DNA]</scope>
    <source>
        <strain evidence="2 3">S4060-1</strain>
    </source>
</reference>
<evidence type="ECO:0000256" key="1">
    <source>
        <dbReference type="SAM" id="SignalP"/>
    </source>
</evidence>
<dbReference type="EMBL" id="AUXX01000067">
    <property type="protein sequence ID" value="KZN59642.1"/>
    <property type="molecule type" value="Genomic_DNA"/>
</dbReference>